<protein>
    <submittedName>
        <fullName evidence="1">Uncharacterized protein</fullName>
    </submittedName>
</protein>
<organism evidence="1 2">
    <name type="scientific">Sphingobium yanoikuyae</name>
    <name type="common">Sphingomonas yanoikuyae</name>
    <dbReference type="NCBI Taxonomy" id="13690"/>
    <lineage>
        <taxon>Bacteria</taxon>
        <taxon>Pseudomonadati</taxon>
        <taxon>Pseudomonadota</taxon>
        <taxon>Alphaproteobacteria</taxon>
        <taxon>Sphingomonadales</taxon>
        <taxon>Sphingomonadaceae</taxon>
        <taxon>Sphingobium</taxon>
    </lineage>
</organism>
<reference evidence="1 2" key="1">
    <citation type="submission" date="2017-04" db="EMBL/GenBank/DDBJ databases">
        <title>Characterization, genome and methylation analysis of a phthalic acid esters degrading strain Sphingobium yanoikuyae SHJ.</title>
        <authorList>
            <person name="Feng L."/>
        </authorList>
    </citation>
    <scope>NUCLEOTIDE SEQUENCE [LARGE SCALE GENOMIC DNA]</scope>
    <source>
        <strain evidence="1 2">SHJ</strain>
    </source>
</reference>
<evidence type="ECO:0000313" key="2">
    <source>
        <dbReference type="Proteomes" id="UP000037029"/>
    </source>
</evidence>
<accession>A0A0J9D3G3</accession>
<gene>
    <name evidence="1" type="ORF">BV87_16110</name>
</gene>
<proteinExistence type="predicted"/>
<dbReference type="AlphaFoldDB" id="A0A0J9D3G3"/>
<evidence type="ECO:0000313" key="1">
    <source>
        <dbReference type="EMBL" id="ATP19769.1"/>
    </source>
</evidence>
<name>A0A0J9D3G3_SPHYA</name>
<sequence>MKLTIAGQYTDGGKNYWESPSCLNSALLSVIIRKRDELLAEAVELLKSRETSALIDAKSEIDAINAAIEAAAA</sequence>
<dbReference type="Proteomes" id="UP000037029">
    <property type="component" value="Chromosome"/>
</dbReference>
<dbReference type="EMBL" id="CP020925">
    <property type="protein sequence ID" value="ATP19769.1"/>
    <property type="molecule type" value="Genomic_DNA"/>
</dbReference>